<evidence type="ECO:0000313" key="10">
    <source>
        <dbReference type="Proteomes" id="UP000007110"/>
    </source>
</evidence>
<keyword evidence="10" id="KW-1185">Reference proteome</keyword>
<dbReference type="RefSeq" id="XP_030829390.1">
    <property type="nucleotide sequence ID" value="XM_030973530.1"/>
</dbReference>
<proteinExistence type="inferred from homology"/>
<feature type="domain" description="Sulfatase N-terminal" evidence="8">
    <location>
        <begin position="33"/>
        <end position="355"/>
    </location>
</feature>
<dbReference type="GO" id="GO:0008484">
    <property type="term" value="F:sulfuric ester hydrolase activity"/>
    <property type="evidence" value="ECO:0000318"/>
    <property type="project" value="GO_Central"/>
</dbReference>
<protein>
    <recommendedName>
        <fullName evidence="8">Sulfatase N-terminal domain-containing protein</fullName>
    </recommendedName>
</protein>
<dbReference type="KEGG" id="spu:587089"/>
<comment type="cofactor">
    <cofactor evidence="1">
        <name>Ca(2+)</name>
        <dbReference type="ChEBI" id="CHEBI:29108"/>
    </cofactor>
</comment>
<dbReference type="PROSITE" id="PS00523">
    <property type="entry name" value="SULFATASE_1"/>
    <property type="match status" value="1"/>
</dbReference>
<keyword evidence="6" id="KW-0325">Glycoprotein</keyword>
<organism evidence="9 10">
    <name type="scientific">Strongylocentrotus purpuratus</name>
    <name type="common">Purple sea urchin</name>
    <dbReference type="NCBI Taxonomy" id="7668"/>
    <lineage>
        <taxon>Eukaryota</taxon>
        <taxon>Metazoa</taxon>
        <taxon>Echinodermata</taxon>
        <taxon>Eleutherozoa</taxon>
        <taxon>Echinozoa</taxon>
        <taxon>Echinoidea</taxon>
        <taxon>Euechinoidea</taxon>
        <taxon>Echinacea</taxon>
        <taxon>Camarodonta</taxon>
        <taxon>Echinidea</taxon>
        <taxon>Strongylocentrotidae</taxon>
        <taxon>Strongylocentrotus</taxon>
    </lineage>
</organism>
<dbReference type="GO" id="GO:0046872">
    <property type="term" value="F:metal ion binding"/>
    <property type="evidence" value="ECO:0007669"/>
    <property type="project" value="UniProtKB-KW"/>
</dbReference>
<evidence type="ECO:0000313" key="9">
    <source>
        <dbReference type="EnsemblMetazoa" id="XP_030829390"/>
    </source>
</evidence>
<evidence type="ECO:0000256" key="4">
    <source>
        <dbReference type="ARBA" id="ARBA00022801"/>
    </source>
</evidence>
<evidence type="ECO:0000256" key="6">
    <source>
        <dbReference type="ARBA" id="ARBA00023180"/>
    </source>
</evidence>
<dbReference type="GeneID" id="587089"/>
<accession>A0A7M7ST76</accession>
<name>A0A7M7ST76_STRPU</name>
<keyword evidence="3" id="KW-0479">Metal-binding</keyword>
<dbReference type="OMA" id="LEYETHM"/>
<feature type="signal peptide" evidence="7">
    <location>
        <begin position="1"/>
        <end position="22"/>
    </location>
</feature>
<evidence type="ECO:0000256" key="7">
    <source>
        <dbReference type="SAM" id="SignalP"/>
    </source>
</evidence>
<keyword evidence="5" id="KW-0106">Calcium</keyword>
<evidence type="ECO:0000256" key="1">
    <source>
        <dbReference type="ARBA" id="ARBA00001913"/>
    </source>
</evidence>
<dbReference type="OrthoDB" id="103349at2759"/>
<dbReference type="InterPro" id="IPR047115">
    <property type="entry name" value="ARSB"/>
</dbReference>
<dbReference type="EnsemblMetazoa" id="XM_030973530">
    <property type="protein sequence ID" value="XP_030829390"/>
    <property type="gene ID" value="LOC587089"/>
</dbReference>
<evidence type="ECO:0000256" key="3">
    <source>
        <dbReference type="ARBA" id="ARBA00022723"/>
    </source>
</evidence>
<dbReference type="SUPFAM" id="SSF53649">
    <property type="entry name" value="Alkaline phosphatase-like"/>
    <property type="match status" value="1"/>
</dbReference>
<dbReference type="InterPro" id="IPR000917">
    <property type="entry name" value="Sulfatase_N"/>
</dbReference>
<feature type="chain" id="PRO_5029824109" description="Sulfatase N-terminal domain-containing protein" evidence="7">
    <location>
        <begin position="23"/>
        <end position="375"/>
    </location>
</feature>
<dbReference type="AlphaFoldDB" id="A0A7M7ST76"/>
<evidence type="ECO:0000256" key="2">
    <source>
        <dbReference type="ARBA" id="ARBA00008779"/>
    </source>
</evidence>
<dbReference type="PANTHER" id="PTHR10342">
    <property type="entry name" value="ARYLSULFATASE"/>
    <property type="match status" value="1"/>
</dbReference>
<comment type="similarity">
    <text evidence="2">Belongs to the sulfatase family.</text>
</comment>
<evidence type="ECO:0000256" key="5">
    <source>
        <dbReference type="ARBA" id="ARBA00022837"/>
    </source>
</evidence>
<evidence type="ECO:0000259" key="8">
    <source>
        <dbReference type="Pfam" id="PF00884"/>
    </source>
</evidence>
<dbReference type="CDD" id="cd16029">
    <property type="entry name" value="4-S"/>
    <property type="match status" value="1"/>
</dbReference>
<reference evidence="9" key="2">
    <citation type="submission" date="2021-01" db="UniProtKB">
        <authorList>
            <consortium name="EnsemblMetazoa"/>
        </authorList>
    </citation>
    <scope>IDENTIFICATION</scope>
</reference>
<dbReference type="PROSITE" id="PS00149">
    <property type="entry name" value="SULFATASE_2"/>
    <property type="match status" value="1"/>
</dbReference>
<dbReference type="InParanoid" id="A0A7M7ST76"/>
<dbReference type="Pfam" id="PF00884">
    <property type="entry name" value="Sulfatase"/>
    <property type="match status" value="1"/>
</dbReference>
<reference evidence="10" key="1">
    <citation type="submission" date="2015-02" db="EMBL/GenBank/DDBJ databases">
        <title>Genome sequencing for Strongylocentrotus purpuratus.</title>
        <authorList>
            <person name="Murali S."/>
            <person name="Liu Y."/>
            <person name="Vee V."/>
            <person name="English A."/>
            <person name="Wang M."/>
            <person name="Skinner E."/>
            <person name="Han Y."/>
            <person name="Muzny D.M."/>
            <person name="Worley K.C."/>
            <person name="Gibbs R.A."/>
        </authorList>
    </citation>
    <scope>NUCLEOTIDE SEQUENCE</scope>
</reference>
<keyword evidence="7" id="KW-0732">Signal</keyword>
<sequence length="375" mass="41661">MEWGKALEFIACFMVLLAGALGSEESKDHGQPPHIIFIVADDLGWDDVSLHGSSQILTPNIDTLAQEGVTLTNYYVSPICTPTRSAIMTGKHPIHTGMQHDTIGADEPWGLGLDEKTMAQHLKSLGYSTHAVGKWHLGYFAEDYIPTRRGFDSFFGYYNGRGDYYTHEDTEGGFGGYDLHKNGEVHWPDFGQYSTEIFTEEAQQIIKTHNASQPLFLYLAHQAVHAGVYGKDLVEAPHKYYQMFPNIKTEGRRMFAAMVAGLDDSVGNISQTLQDAGLYNNSIIVFTTDNGGPTNGYDGNHASNWPLRGCKHTLWEGGVRGTAFVNSPLIEKPRRFSDRMMHVCDWLPTLYGVAGGDPKELTNLDGFDQWDALSK</sequence>
<dbReference type="PANTHER" id="PTHR10342:SF273">
    <property type="entry name" value="RE14504P"/>
    <property type="match status" value="1"/>
</dbReference>
<dbReference type="Proteomes" id="UP000007110">
    <property type="component" value="Unassembled WGS sequence"/>
</dbReference>
<dbReference type="Gene3D" id="3.40.720.10">
    <property type="entry name" value="Alkaline Phosphatase, subunit A"/>
    <property type="match status" value="1"/>
</dbReference>
<dbReference type="InterPro" id="IPR024607">
    <property type="entry name" value="Sulfatase_CS"/>
</dbReference>
<keyword evidence="4" id="KW-0378">Hydrolase</keyword>
<dbReference type="InterPro" id="IPR017850">
    <property type="entry name" value="Alkaline_phosphatase_core_sf"/>
</dbReference>